<evidence type="ECO:0000313" key="1">
    <source>
        <dbReference type="EMBL" id="NGM23661.1"/>
    </source>
</evidence>
<proteinExistence type="predicted"/>
<gene>
    <name evidence="1" type="ORF">G3576_26850</name>
</gene>
<dbReference type="Proteomes" id="UP000475385">
    <property type="component" value="Unassembled WGS sequence"/>
</dbReference>
<comment type="caution">
    <text evidence="1">The sequence shown here is derived from an EMBL/GenBank/DDBJ whole genome shotgun (WGS) entry which is preliminary data.</text>
</comment>
<accession>A0A6M1LTA7</accession>
<evidence type="ECO:0000313" key="2">
    <source>
        <dbReference type="Proteomes" id="UP000475385"/>
    </source>
</evidence>
<dbReference type="EMBL" id="JAAIKB010000017">
    <property type="protein sequence ID" value="NGM23661.1"/>
    <property type="molecule type" value="Genomic_DNA"/>
</dbReference>
<dbReference type="RefSeq" id="WP_164697574.1">
    <property type="nucleotide sequence ID" value="NZ_JAAIKB010000017.1"/>
</dbReference>
<sequence length="116" mass="12249">MMTWQTSAPELAAERDGTTAACHSWCPDDGDDVVHGGRGIDVLNLPSLTAASLIGTLRLSGEDGARRGLALLIGADGAVTFPDEAGRAQVVSGTLAIDGRRLRFFGIRRIEFGPER</sequence>
<dbReference type="AlphaFoldDB" id="A0A6M1LTA7"/>
<reference evidence="1 2" key="1">
    <citation type="submission" date="2020-03" db="EMBL/GenBank/DDBJ databases">
        <title>Roseomonas stagni sp. nov., isolated from pond water in Japan.</title>
        <authorList>
            <person name="Furuhata K."/>
            <person name="Miyamoto H."/>
            <person name="Goto K."/>
        </authorList>
    </citation>
    <scope>NUCLEOTIDE SEQUENCE [LARGE SCALE GENOMIC DNA]</scope>
    <source>
        <strain evidence="1 2">PeD5</strain>
    </source>
</reference>
<protein>
    <submittedName>
        <fullName evidence="1">Uncharacterized protein</fullName>
    </submittedName>
</protein>
<keyword evidence="2" id="KW-1185">Reference proteome</keyword>
<name>A0A6M1LTA7_9PROT</name>
<organism evidence="1 2">
    <name type="scientific">Falsiroseomonas algicola</name>
    <dbReference type="NCBI Taxonomy" id="2716930"/>
    <lineage>
        <taxon>Bacteria</taxon>
        <taxon>Pseudomonadati</taxon>
        <taxon>Pseudomonadota</taxon>
        <taxon>Alphaproteobacteria</taxon>
        <taxon>Acetobacterales</taxon>
        <taxon>Roseomonadaceae</taxon>
        <taxon>Falsiroseomonas</taxon>
    </lineage>
</organism>